<dbReference type="KEGG" id="abas:ACPOL_4832"/>
<dbReference type="EMBL" id="CP030840">
    <property type="protein sequence ID" value="AXC14094.1"/>
    <property type="molecule type" value="Genomic_DNA"/>
</dbReference>
<protein>
    <submittedName>
        <fullName evidence="1">Transcriptional regulator, TetR family</fullName>
    </submittedName>
</protein>
<dbReference type="InterPro" id="IPR036271">
    <property type="entry name" value="Tet_transcr_reg_TetR-rel_C_sf"/>
</dbReference>
<evidence type="ECO:0000313" key="2">
    <source>
        <dbReference type="Proteomes" id="UP000253606"/>
    </source>
</evidence>
<gene>
    <name evidence="1" type="ORF">ACPOL_4832</name>
</gene>
<accession>A0A2Z5G5S3</accession>
<organism evidence="1 2">
    <name type="scientific">Acidisarcina polymorpha</name>
    <dbReference type="NCBI Taxonomy" id="2211140"/>
    <lineage>
        <taxon>Bacteria</taxon>
        <taxon>Pseudomonadati</taxon>
        <taxon>Acidobacteriota</taxon>
        <taxon>Terriglobia</taxon>
        <taxon>Terriglobales</taxon>
        <taxon>Acidobacteriaceae</taxon>
        <taxon>Acidisarcina</taxon>
    </lineage>
</organism>
<proteinExistence type="predicted"/>
<keyword evidence="2" id="KW-1185">Reference proteome</keyword>
<reference evidence="1 2" key="1">
    <citation type="journal article" date="2018" name="Front. Microbiol.">
        <title>Hydrolytic Capabilities as a Key to Environmental Success: Chitinolytic and Cellulolytic Acidobacteria From Acidic Sub-arctic Soils and Boreal Peatlands.</title>
        <authorList>
            <person name="Belova S.E."/>
            <person name="Ravin N.V."/>
            <person name="Pankratov T.A."/>
            <person name="Rakitin A.L."/>
            <person name="Ivanova A.A."/>
            <person name="Beletsky A.V."/>
            <person name="Mardanov A.V."/>
            <person name="Sinninghe Damste J.S."/>
            <person name="Dedysh S.N."/>
        </authorList>
    </citation>
    <scope>NUCLEOTIDE SEQUENCE [LARGE SCALE GENOMIC DNA]</scope>
    <source>
        <strain evidence="1 2">SBC82</strain>
    </source>
</reference>
<dbReference type="AlphaFoldDB" id="A0A2Z5G5S3"/>
<dbReference type="SUPFAM" id="SSF48498">
    <property type="entry name" value="Tetracyclin repressor-like, C-terminal domain"/>
    <property type="match status" value="1"/>
</dbReference>
<dbReference type="Proteomes" id="UP000253606">
    <property type="component" value="Chromosome"/>
</dbReference>
<dbReference type="Gene3D" id="1.10.357.10">
    <property type="entry name" value="Tetracycline Repressor, domain 2"/>
    <property type="match status" value="1"/>
</dbReference>
<sequence length="127" mass="14135">MKTIDDQIENPLARIKNYFKFWEGCIAGRTLSFCIGALLGAEMPSLPEEVQVEVRLHFSMLTQWFERTLKAGVKARTISLQGTIAAEAQMLIAVLHGAMLSARVTSNCDVFRSLSQAELNRISPAKH</sequence>
<evidence type="ECO:0000313" key="1">
    <source>
        <dbReference type="EMBL" id="AXC14094.1"/>
    </source>
</evidence>
<name>A0A2Z5G5S3_9BACT</name>